<evidence type="ECO:0000313" key="6">
    <source>
        <dbReference type="EMBL" id="SFB10970.1"/>
    </source>
</evidence>
<sequence>MLSMVILAVEKVNEAYDLDIAEDEAAYLVLHFQASIERMQQERTPVKRAVIVCDLGVGMSHLLQAKLAQSYKSIHILGCISKAALNEFVETHEIDLIISTTGINDCEIPKVEITPLLETDDKKRLNQVLQLMERELADRGEMFSTIKQLLNEDTIYFDIDLKHRFEVVEMLASNLVGKGFAETSFVHSAMLREQTSATAIGGGIAIPHAHPDLVKKSVVSIAVLHEPLEWGSEVVWVVFMLSIAKADQHMTKSLMQTIASISEKPAAVEHLKKANSVSDILTVFDQ</sequence>
<keyword evidence="7" id="KW-1185">Reference proteome</keyword>
<dbReference type="InterPro" id="IPR011608">
    <property type="entry name" value="PRD"/>
</dbReference>
<keyword evidence="2" id="KW-0677">Repeat</keyword>
<evidence type="ECO:0000313" key="7">
    <source>
        <dbReference type="Proteomes" id="UP000198642"/>
    </source>
</evidence>
<evidence type="ECO:0000256" key="2">
    <source>
        <dbReference type="ARBA" id="ARBA00022737"/>
    </source>
</evidence>
<dbReference type="Gene3D" id="3.40.50.2300">
    <property type="match status" value="1"/>
</dbReference>
<dbReference type="STRING" id="237679.SAMN04488072_10755"/>
<gene>
    <name evidence="6" type="ORF">SAMN04488072_10755</name>
</gene>
<dbReference type="InterPro" id="IPR036634">
    <property type="entry name" value="PRD_sf"/>
</dbReference>
<protein>
    <submittedName>
        <fullName evidence="6">Phosphotransferase system mannitol/fructose-specific IIA domain (Ntr-type)</fullName>
    </submittedName>
</protein>
<dbReference type="Proteomes" id="UP000198642">
    <property type="component" value="Unassembled WGS sequence"/>
</dbReference>
<dbReference type="PANTHER" id="PTHR30185:SF12">
    <property type="entry name" value="TRANSCRIPTIONAL REGULATOR MANR"/>
    <property type="match status" value="1"/>
</dbReference>
<dbReference type="PROSITE" id="PS51099">
    <property type="entry name" value="PTS_EIIB_TYPE_2"/>
    <property type="match status" value="1"/>
</dbReference>
<dbReference type="InterPro" id="IPR016152">
    <property type="entry name" value="PTrfase/Anion_transptr"/>
</dbReference>
<feature type="domain" description="PTS EIIB type-2" evidence="4">
    <location>
        <begin position="47"/>
        <end position="137"/>
    </location>
</feature>
<dbReference type="EMBL" id="FOJW01000007">
    <property type="protein sequence ID" value="SFB10970.1"/>
    <property type="molecule type" value="Genomic_DNA"/>
</dbReference>
<dbReference type="GO" id="GO:0008982">
    <property type="term" value="F:protein-N(PI)-phosphohistidine-sugar phosphotransferase activity"/>
    <property type="evidence" value="ECO:0007669"/>
    <property type="project" value="InterPro"/>
</dbReference>
<name>A0A1I0YEM4_9BACI</name>
<dbReference type="PROSITE" id="PS51094">
    <property type="entry name" value="PTS_EIIA_TYPE_2"/>
    <property type="match status" value="1"/>
</dbReference>
<evidence type="ECO:0000259" key="3">
    <source>
        <dbReference type="PROSITE" id="PS51094"/>
    </source>
</evidence>
<dbReference type="PROSITE" id="PS00372">
    <property type="entry name" value="PTS_EIIA_TYPE_2_HIS"/>
    <property type="match status" value="1"/>
</dbReference>
<dbReference type="Gene3D" id="3.40.930.10">
    <property type="entry name" value="Mannitol-specific EII, Chain A"/>
    <property type="match status" value="1"/>
</dbReference>
<dbReference type="SUPFAM" id="SSF63520">
    <property type="entry name" value="PTS-regulatory domain, PRD"/>
    <property type="match status" value="1"/>
</dbReference>
<reference evidence="6 7" key="1">
    <citation type="submission" date="2016-10" db="EMBL/GenBank/DDBJ databases">
        <authorList>
            <person name="de Groot N.N."/>
        </authorList>
    </citation>
    <scope>NUCLEOTIDE SEQUENCE [LARGE SCALE GENOMIC DNA]</scope>
    <source>
        <strain evidence="6 7">CGMCC 1.3702</strain>
    </source>
</reference>
<dbReference type="InterPro" id="IPR036095">
    <property type="entry name" value="PTS_EIIB-like_sf"/>
</dbReference>
<dbReference type="GO" id="GO:0009401">
    <property type="term" value="P:phosphoenolpyruvate-dependent sugar phosphotransferase system"/>
    <property type="evidence" value="ECO:0007669"/>
    <property type="project" value="InterPro"/>
</dbReference>
<dbReference type="AlphaFoldDB" id="A0A1I0YEM4"/>
<dbReference type="InterPro" id="IPR050661">
    <property type="entry name" value="BglG_antiterminators"/>
</dbReference>
<keyword evidence="1 6" id="KW-0808">Transferase</keyword>
<feature type="domain" description="PRD" evidence="5">
    <location>
        <begin position="1"/>
        <end position="42"/>
    </location>
</feature>
<dbReference type="SUPFAM" id="SSF52794">
    <property type="entry name" value="PTS system IIB component-like"/>
    <property type="match status" value="1"/>
</dbReference>
<dbReference type="CDD" id="cd05568">
    <property type="entry name" value="PTS_IIB_bgl_like"/>
    <property type="match status" value="1"/>
</dbReference>
<dbReference type="Pfam" id="PF00359">
    <property type="entry name" value="PTS_EIIA_2"/>
    <property type="match status" value="1"/>
</dbReference>
<dbReference type="InterPro" id="IPR002178">
    <property type="entry name" value="PTS_EIIA_type-2_dom"/>
</dbReference>
<dbReference type="CDD" id="cd00211">
    <property type="entry name" value="PTS_IIA_fru"/>
    <property type="match status" value="1"/>
</dbReference>
<dbReference type="InterPro" id="IPR013011">
    <property type="entry name" value="PTS_EIIB_2"/>
</dbReference>
<dbReference type="GO" id="GO:0006355">
    <property type="term" value="P:regulation of DNA-templated transcription"/>
    <property type="evidence" value="ECO:0007669"/>
    <property type="project" value="InterPro"/>
</dbReference>
<feature type="domain" description="PTS EIIA type-2" evidence="3">
    <location>
        <begin position="148"/>
        <end position="286"/>
    </location>
</feature>
<dbReference type="PROSITE" id="PS51372">
    <property type="entry name" value="PRD_2"/>
    <property type="match status" value="1"/>
</dbReference>
<evidence type="ECO:0000259" key="5">
    <source>
        <dbReference type="PROSITE" id="PS51372"/>
    </source>
</evidence>
<evidence type="ECO:0000256" key="1">
    <source>
        <dbReference type="ARBA" id="ARBA00022679"/>
    </source>
</evidence>
<dbReference type="SUPFAM" id="SSF55804">
    <property type="entry name" value="Phoshotransferase/anion transport protein"/>
    <property type="match status" value="1"/>
</dbReference>
<proteinExistence type="predicted"/>
<evidence type="ECO:0000259" key="4">
    <source>
        <dbReference type="PROSITE" id="PS51099"/>
    </source>
</evidence>
<organism evidence="6 7">
    <name type="scientific">Lentibacillus halodurans</name>
    <dbReference type="NCBI Taxonomy" id="237679"/>
    <lineage>
        <taxon>Bacteria</taxon>
        <taxon>Bacillati</taxon>
        <taxon>Bacillota</taxon>
        <taxon>Bacilli</taxon>
        <taxon>Bacillales</taxon>
        <taxon>Bacillaceae</taxon>
        <taxon>Lentibacillus</taxon>
    </lineage>
</organism>
<accession>A0A1I0YEM4</accession>
<dbReference type="PANTHER" id="PTHR30185">
    <property type="entry name" value="CRYPTIC BETA-GLUCOSIDE BGL OPERON ANTITERMINATOR"/>
    <property type="match status" value="1"/>
</dbReference>